<dbReference type="Proteomes" id="UP000054559">
    <property type="component" value="Unassembled WGS sequence"/>
</dbReference>
<reference evidence="2" key="1">
    <citation type="journal article" date="2010" name="Genome Res.">
        <title>Population genomic sequencing of Coccidioides fungi reveals recent hybridization and transposon control.</title>
        <authorList>
            <person name="Neafsey D.E."/>
            <person name="Barker B.M."/>
            <person name="Sharpton T.J."/>
            <person name="Stajich J.E."/>
            <person name="Park D.J."/>
            <person name="Whiston E."/>
            <person name="Hung C.-Y."/>
            <person name="McMahan C."/>
            <person name="White J."/>
            <person name="Sykes S."/>
            <person name="Heiman D."/>
            <person name="Young S."/>
            <person name="Zeng Q."/>
            <person name="Abouelleil A."/>
            <person name="Aftuck L."/>
            <person name="Bessette D."/>
            <person name="Brown A."/>
            <person name="FitzGerald M."/>
            <person name="Lui A."/>
            <person name="Macdonald J.P."/>
            <person name="Priest M."/>
            <person name="Orbach M.J."/>
            <person name="Galgiani J.N."/>
            <person name="Kirkland T.N."/>
            <person name="Cole G.T."/>
            <person name="Birren B.W."/>
            <person name="Henn M.R."/>
            <person name="Taylor J.W."/>
            <person name="Rounsley S.D."/>
        </authorList>
    </citation>
    <scope>NUCLEOTIDE SEQUENCE [LARGE SCALE GENOMIC DNA]</scope>
    <source>
        <strain evidence="2">RMSCC 3703</strain>
    </source>
</reference>
<proteinExistence type="predicted"/>
<dbReference type="AlphaFoldDB" id="A0A0J8QY70"/>
<accession>A0A0J8QY70</accession>
<protein>
    <submittedName>
        <fullName evidence="1">Uncharacterized protein</fullName>
    </submittedName>
</protein>
<evidence type="ECO:0000313" key="1">
    <source>
        <dbReference type="EMBL" id="KMU77411.1"/>
    </source>
</evidence>
<evidence type="ECO:0000313" key="2">
    <source>
        <dbReference type="Proteomes" id="UP000054559"/>
    </source>
</evidence>
<name>A0A0J8QY70_COCIT</name>
<sequence length="154" mass="17619">MHPGEVMTTVGNLENRPDLHTPDRCLPMYTRGRSGRRHQYIYMYLPAYALYYGLASARRRVGGLHALKGGKNGSSPRLQHPLPLTLPSLRGIFTSLFPNIRPPYSEWSHSRTWYAADWDLKITRLDEAHQSERGDRGISTSRLPRSFSSNRLLV</sequence>
<organism evidence="1 2">
    <name type="scientific">Coccidioides immitis RMSCC 3703</name>
    <dbReference type="NCBI Taxonomy" id="454286"/>
    <lineage>
        <taxon>Eukaryota</taxon>
        <taxon>Fungi</taxon>
        <taxon>Dikarya</taxon>
        <taxon>Ascomycota</taxon>
        <taxon>Pezizomycotina</taxon>
        <taxon>Eurotiomycetes</taxon>
        <taxon>Eurotiomycetidae</taxon>
        <taxon>Onygenales</taxon>
        <taxon>Onygenaceae</taxon>
        <taxon>Coccidioides</taxon>
    </lineage>
</organism>
<dbReference type="EMBL" id="DS268155">
    <property type="protein sequence ID" value="KMU77411.1"/>
    <property type="molecule type" value="Genomic_DNA"/>
</dbReference>
<gene>
    <name evidence="1" type="ORF">CISG_06658</name>
</gene>